<gene>
    <name evidence="1" type="ORF">F6X53_14930</name>
</gene>
<proteinExistence type="predicted"/>
<evidence type="ECO:0000313" key="2">
    <source>
        <dbReference type="Proteomes" id="UP000474159"/>
    </source>
</evidence>
<dbReference type="EMBL" id="VZZK01000014">
    <property type="protein sequence ID" value="KAB1078380.1"/>
    <property type="molecule type" value="Genomic_DNA"/>
</dbReference>
<protein>
    <submittedName>
        <fullName evidence="1">Uncharacterized protein</fullName>
    </submittedName>
</protein>
<evidence type="ECO:0000313" key="1">
    <source>
        <dbReference type="EMBL" id="KAB1078380.1"/>
    </source>
</evidence>
<keyword evidence="2" id="KW-1185">Reference proteome</keyword>
<dbReference type="Proteomes" id="UP000474159">
    <property type="component" value="Unassembled WGS sequence"/>
</dbReference>
<accession>A0A6L3SWT8</accession>
<reference evidence="1 2" key="1">
    <citation type="submission" date="2019-09" db="EMBL/GenBank/DDBJ databases">
        <title>YIM 48816 draft genome.</title>
        <authorList>
            <person name="Jiang L."/>
        </authorList>
    </citation>
    <scope>NUCLEOTIDE SEQUENCE [LARGE SCALE GENOMIC DNA]</scope>
    <source>
        <strain evidence="1 2">YIM 48816</strain>
    </source>
</reference>
<dbReference type="RefSeq" id="WP_151001000.1">
    <property type="nucleotide sequence ID" value="NZ_BPQY01000275.1"/>
</dbReference>
<dbReference type="AlphaFoldDB" id="A0A6L3SWT8"/>
<name>A0A6L3SWT8_9HYPH</name>
<sequence>MLETEDIPLPAPDKARAYADCALRLEAAAAAAGHGIEVDTWYELPAYGEALEQAYSLGIVDGRLSAAGFDLEAINARPAEQLKAMPPAEVRRYLHALWRCERHTHGYGSPVLDAVRSGALGIAASRLAACCNPAAR</sequence>
<organism evidence="1 2">
    <name type="scientific">Methylobacterium soli</name>
    <dbReference type="NCBI Taxonomy" id="553447"/>
    <lineage>
        <taxon>Bacteria</taxon>
        <taxon>Pseudomonadati</taxon>
        <taxon>Pseudomonadota</taxon>
        <taxon>Alphaproteobacteria</taxon>
        <taxon>Hyphomicrobiales</taxon>
        <taxon>Methylobacteriaceae</taxon>
        <taxon>Methylobacterium</taxon>
    </lineage>
</organism>
<comment type="caution">
    <text evidence="1">The sequence shown here is derived from an EMBL/GenBank/DDBJ whole genome shotgun (WGS) entry which is preliminary data.</text>
</comment>